<accession>K6WSY6</accession>
<dbReference type="AlphaFoldDB" id="K6WSY6"/>
<dbReference type="GO" id="GO:0005737">
    <property type="term" value="C:cytoplasm"/>
    <property type="evidence" value="ECO:0007669"/>
    <property type="project" value="InterPro"/>
</dbReference>
<dbReference type="PROSITE" id="PS01125">
    <property type="entry name" value="ROK"/>
    <property type="match status" value="1"/>
</dbReference>
<proteinExistence type="inferred from homology"/>
<keyword evidence="6 9" id="KW-0418">Kinase</keyword>
<gene>
    <name evidence="9" type="primary">glk</name>
    <name evidence="9" type="ORF">KILIM_052_00340</name>
</gene>
<sequence length="316" mass="32677">MTTTVGIDIGGTKISAGVVDEHGTILLSERSETPAKEPDAIVATASSLVRRLRAQHDFEAVGVACAGMVDAERSMVRFAPNIAWRDAPMKAMLEEQIELPVVIENDANAAAWGEFLYGPAREVNDMVLITIGTGVGGGVVFDGQLMRGAFGIAGELGHLRVVPGGHLCGCGNRGCWEQYASGNALVRDGRELMRTAPGLAAGLAEASGGSPKKLKGPDITKAAQSGDAASIELLQDLGRWIGEGAASIAAILDPSMFVLGGGVAEAGDLLLEPAQSAYRRNLSGRGYRPEATWALAHLGNDAGVIGAAALARPDAR</sequence>
<evidence type="ECO:0000256" key="6">
    <source>
        <dbReference type="ARBA" id="ARBA00022777"/>
    </source>
</evidence>
<keyword evidence="5" id="KW-0547">Nucleotide-binding</keyword>
<dbReference type="EC" id="2.7.1.2" evidence="2"/>
<evidence type="ECO:0000256" key="5">
    <source>
        <dbReference type="ARBA" id="ARBA00022741"/>
    </source>
</evidence>
<comment type="similarity">
    <text evidence="1">Belongs to the ROK (NagC/XylR) family.</text>
</comment>
<dbReference type="InterPro" id="IPR049874">
    <property type="entry name" value="ROK_cs"/>
</dbReference>
<dbReference type="NCBIfam" id="TIGR00744">
    <property type="entry name" value="ROK_glcA_fam"/>
    <property type="match status" value="1"/>
</dbReference>
<evidence type="ECO:0000256" key="8">
    <source>
        <dbReference type="ARBA" id="ARBA00032386"/>
    </source>
</evidence>
<dbReference type="GO" id="GO:0006096">
    <property type="term" value="P:glycolytic process"/>
    <property type="evidence" value="ECO:0007669"/>
    <property type="project" value="InterPro"/>
</dbReference>
<dbReference type="RefSeq" id="WP_006593468.1">
    <property type="nucleotide sequence ID" value="NZ_BAHD01000052.1"/>
</dbReference>
<evidence type="ECO:0000313" key="10">
    <source>
        <dbReference type="Proteomes" id="UP000008366"/>
    </source>
</evidence>
<dbReference type="PANTHER" id="PTHR18964:SF173">
    <property type="entry name" value="GLUCOKINASE"/>
    <property type="match status" value="1"/>
</dbReference>
<evidence type="ECO:0000256" key="3">
    <source>
        <dbReference type="ARBA" id="ARBA00014701"/>
    </source>
</evidence>
<evidence type="ECO:0000256" key="1">
    <source>
        <dbReference type="ARBA" id="ARBA00006479"/>
    </source>
</evidence>
<dbReference type="PANTHER" id="PTHR18964">
    <property type="entry name" value="ROK (REPRESSOR, ORF, KINASE) FAMILY"/>
    <property type="match status" value="1"/>
</dbReference>
<dbReference type="InterPro" id="IPR043129">
    <property type="entry name" value="ATPase_NBD"/>
</dbReference>
<dbReference type="Pfam" id="PF00480">
    <property type="entry name" value="ROK"/>
    <property type="match status" value="1"/>
</dbReference>
<evidence type="ECO:0000256" key="4">
    <source>
        <dbReference type="ARBA" id="ARBA00022679"/>
    </source>
</evidence>
<dbReference type="EMBL" id="BAHD01000052">
    <property type="protein sequence ID" value="GAB96936.1"/>
    <property type="molecule type" value="Genomic_DNA"/>
</dbReference>
<keyword evidence="10" id="KW-1185">Reference proteome</keyword>
<organism evidence="9 10">
    <name type="scientific">Kineosphaera limosa NBRC 100340</name>
    <dbReference type="NCBI Taxonomy" id="1184609"/>
    <lineage>
        <taxon>Bacteria</taxon>
        <taxon>Bacillati</taxon>
        <taxon>Actinomycetota</taxon>
        <taxon>Actinomycetes</taxon>
        <taxon>Micrococcales</taxon>
        <taxon>Dermatophilaceae</taxon>
        <taxon>Kineosphaera</taxon>
    </lineage>
</organism>
<dbReference type="OrthoDB" id="9810372at2"/>
<reference evidence="9 10" key="1">
    <citation type="submission" date="2012-08" db="EMBL/GenBank/DDBJ databases">
        <title>Whole genome shotgun sequence of Kineosphaera limosa NBRC 100340.</title>
        <authorList>
            <person name="Yoshida I."/>
            <person name="Isaki S."/>
            <person name="Hosoyama A."/>
            <person name="Tsuchikane K."/>
            <person name="Katsumata H."/>
            <person name="Ando Y."/>
            <person name="Ohji S."/>
            <person name="Hamada M."/>
            <person name="Tamura T."/>
            <person name="Yamazoe A."/>
            <person name="Yamazaki S."/>
            <person name="Fujita N."/>
        </authorList>
    </citation>
    <scope>NUCLEOTIDE SEQUENCE [LARGE SCALE GENOMIC DNA]</scope>
    <source>
        <strain evidence="9 10">NBRC 100340</strain>
    </source>
</reference>
<name>K6WSY6_9MICO</name>
<comment type="caution">
    <text evidence="9">The sequence shown here is derived from an EMBL/GenBank/DDBJ whole genome shotgun (WGS) entry which is preliminary data.</text>
</comment>
<evidence type="ECO:0000256" key="2">
    <source>
        <dbReference type="ARBA" id="ARBA00012323"/>
    </source>
</evidence>
<dbReference type="Gene3D" id="3.30.420.40">
    <property type="match status" value="2"/>
</dbReference>
<dbReference type="GO" id="GO:0004340">
    <property type="term" value="F:glucokinase activity"/>
    <property type="evidence" value="ECO:0007669"/>
    <property type="project" value="UniProtKB-EC"/>
</dbReference>
<dbReference type="STRING" id="1184609.KILIM_052_00340"/>
<dbReference type="eggNOG" id="COG1940">
    <property type="taxonomic scope" value="Bacteria"/>
</dbReference>
<evidence type="ECO:0000256" key="7">
    <source>
        <dbReference type="ARBA" id="ARBA00022840"/>
    </source>
</evidence>
<dbReference type="InterPro" id="IPR004654">
    <property type="entry name" value="ROK_glcA"/>
</dbReference>
<evidence type="ECO:0000313" key="9">
    <source>
        <dbReference type="EMBL" id="GAB96936.1"/>
    </source>
</evidence>
<dbReference type="GO" id="GO:0005524">
    <property type="term" value="F:ATP binding"/>
    <property type="evidence" value="ECO:0007669"/>
    <property type="project" value="UniProtKB-KW"/>
</dbReference>
<keyword evidence="7" id="KW-0067">ATP-binding</keyword>
<dbReference type="CDD" id="cd24061">
    <property type="entry name" value="ASKHA_NBD_ROK_SgGLK-like"/>
    <property type="match status" value="1"/>
</dbReference>
<dbReference type="SUPFAM" id="SSF53067">
    <property type="entry name" value="Actin-like ATPase domain"/>
    <property type="match status" value="1"/>
</dbReference>
<keyword evidence="4" id="KW-0808">Transferase</keyword>
<protein>
    <recommendedName>
        <fullName evidence="3">Glucokinase</fullName>
        <ecNumber evidence="2">2.7.1.2</ecNumber>
    </recommendedName>
    <alternativeName>
        <fullName evidence="8">Glucose kinase</fullName>
    </alternativeName>
</protein>
<dbReference type="InterPro" id="IPR000600">
    <property type="entry name" value="ROK"/>
</dbReference>
<dbReference type="Proteomes" id="UP000008366">
    <property type="component" value="Unassembled WGS sequence"/>
</dbReference>